<feature type="region of interest" description="Disordered" evidence="1">
    <location>
        <begin position="336"/>
        <end position="415"/>
    </location>
</feature>
<dbReference type="PANTHER" id="PTHR12449">
    <property type="entry name" value="DEATH DOMAIN-CONTAINING PROTEIN"/>
    <property type="match status" value="1"/>
</dbReference>
<feature type="compositionally biased region" description="Low complexity" evidence="1">
    <location>
        <begin position="808"/>
        <end position="826"/>
    </location>
</feature>
<feature type="compositionally biased region" description="Polar residues" evidence="1">
    <location>
        <begin position="835"/>
        <end position="866"/>
    </location>
</feature>
<name>A0A6J1WAZ4_GALME</name>
<dbReference type="AlphaFoldDB" id="A0A6J1WAZ4"/>
<dbReference type="RefSeq" id="XP_026750388.2">
    <property type="nucleotide sequence ID" value="XM_026894587.3"/>
</dbReference>
<feature type="region of interest" description="Disordered" evidence="1">
    <location>
        <begin position="710"/>
        <end position="731"/>
    </location>
</feature>
<gene>
    <name evidence="4" type="primary">LOC113511027</name>
</gene>
<dbReference type="PANTHER" id="PTHR12449:SF22">
    <property type="entry name" value="NUCLEOLAR PROTEIN 4"/>
    <property type="match status" value="1"/>
</dbReference>
<evidence type="ECO:0000313" key="3">
    <source>
        <dbReference type="Proteomes" id="UP001652740"/>
    </source>
</evidence>
<evidence type="ECO:0000313" key="4">
    <source>
        <dbReference type="RefSeq" id="XP_026750388.2"/>
    </source>
</evidence>
<organism evidence="3 4">
    <name type="scientific">Galleria mellonella</name>
    <name type="common">Greater wax moth</name>
    <dbReference type="NCBI Taxonomy" id="7137"/>
    <lineage>
        <taxon>Eukaryota</taxon>
        <taxon>Metazoa</taxon>
        <taxon>Ecdysozoa</taxon>
        <taxon>Arthropoda</taxon>
        <taxon>Hexapoda</taxon>
        <taxon>Insecta</taxon>
        <taxon>Pterygota</taxon>
        <taxon>Neoptera</taxon>
        <taxon>Endopterygota</taxon>
        <taxon>Lepidoptera</taxon>
        <taxon>Glossata</taxon>
        <taxon>Ditrysia</taxon>
        <taxon>Pyraloidea</taxon>
        <taxon>Pyralidae</taxon>
        <taxon>Galleriinae</taxon>
        <taxon>Galleria</taxon>
    </lineage>
</organism>
<keyword evidence="3" id="KW-1185">Reference proteome</keyword>
<feature type="region of interest" description="Disordered" evidence="1">
    <location>
        <begin position="808"/>
        <end position="902"/>
    </location>
</feature>
<feature type="compositionally biased region" description="Pro residues" evidence="1">
    <location>
        <begin position="248"/>
        <end position="261"/>
    </location>
</feature>
<dbReference type="InterPro" id="IPR056549">
    <property type="entry name" value="HTH_NOL4"/>
</dbReference>
<proteinExistence type="predicted"/>
<feature type="compositionally biased region" description="Basic and acidic residues" evidence="1">
    <location>
        <begin position="389"/>
        <end position="403"/>
    </location>
</feature>
<dbReference type="InterPro" id="IPR039788">
    <property type="entry name" value="NOL4/NOL4L"/>
</dbReference>
<sequence length="1029" mass="112469">MAAAMITDRGLRKKLTQEAIPEKTPKKPSKRKSTASCSKNDKKNEQNNNKRPKIQTGDPKLDLFSTYQPWVIQTYGDLAKTKTITLKKYARILRTLRGEECNSSDSSKFRFWVKAKGFHVGKPPGYEAKPADGIVCRYSVLDADGCAKGPDGQEIYTGSQNDPPLYIPTPPLKNAPTQEPVYRKVAIVENFFDIIYTVHVELEGRPGKHAGQKRTYRTITETYAFLPREAVTRFLTGCAECARRPRSASPPPLPTPSPSPTRHPTYLSFLPHCTTDYTRNWESEIDAAHSNYPYEPKFDYTDLQPLKKVESPKPTEVEDQEPTYIELTSKKVNGFDSTLNYSRKSPVDPAIREEEPVKAEPEIDKDENSLIDVEDVKPDSPLLLVSQKQNEEEQKSGVKEEPSVKSTRTTENVEAKEIKTEVKKEKKYNPLDVANLTSKDPPKSRSPPRKKLLPTSIEYLNTYSRFPKPWRPDGAYYEEEMDYSVPITTAYLKHMRSMAYQERLDLENKDNLTPEPVDMNEDDNYSSQAFAKDAEKLKMMLLAWNYHSQAQGRNGEITESGTDSMADLWASYHSALGLGSKPPKPSTPLATGHSSPIHVGSATPGAEQASTHDETSSSDRTKDDDDGGASDDDSDDRVDPQHHDPERLKAFNMFVRLFVDENLDRIVPISKQPKEKIQAIIDSCTRQFPEFAERARKRIRTYLKSCRRNKKVRGDGPTTGNGGSTPGTGSAWDTAVRPTPAHLTSVQAEHILAQACENESLNAKRMRLGLDPVSQPMPTVPTPMAIDTTATSAVASSFLSLYSGAISSPASTPATTTSTTSLSTAGHSKAAADTTRPSASPTMENTLLNNNSLKLDNANGNAGSKTASPASSPAPLFRPSFPNTFGTPQTFGRQSSSTNPASALTNSALLSTLSALPPGGVGVNAAMAAYQSALLSAMAAHTHTFPTSLTAPTDLSLKTSTSTPLHATSTSSSLPGTAASSTSKSSLLSHKLSGAEVGAVRQLITGYRESAAFLLRSADELEALLLNQA</sequence>
<feature type="domain" description="Nucleolar protein 4 helical" evidence="2">
    <location>
        <begin position="646"/>
        <end position="711"/>
    </location>
</feature>
<evidence type="ECO:0000259" key="2">
    <source>
        <dbReference type="Pfam" id="PF23079"/>
    </source>
</evidence>
<feature type="compositionally biased region" description="Polar residues" evidence="1">
    <location>
        <begin position="958"/>
        <end position="975"/>
    </location>
</feature>
<feature type="compositionally biased region" description="Polar residues" evidence="1">
    <location>
        <begin position="881"/>
        <end position="898"/>
    </location>
</feature>
<feature type="compositionally biased region" description="Gly residues" evidence="1">
    <location>
        <begin position="717"/>
        <end position="726"/>
    </location>
</feature>
<feature type="region of interest" description="Disordered" evidence="1">
    <location>
        <begin position="1"/>
        <end position="60"/>
    </location>
</feature>
<evidence type="ECO:0000256" key="1">
    <source>
        <dbReference type="SAM" id="MobiDB-lite"/>
    </source>
</evidence>
<feature type="compositionally biased region" description="Acidic residues" evidence="1">
    <location>
        <begin position="624"/>
        <end position="636"/>
    </location>
</feature>
<dbReference type="Pfam" id="PF23079">
    <property type="entry name" value="HTH_NOL4_2nd"/>
    <property type="match status" value="1"/>
</dbReference>
<dbReference type="Proteomes" id="UP001652740">
    <property type="component" value="Unplaced"/>
</dbReference>
<feature type="compositionally biased region" description="Basic and acidic residues" evidence="1">
    <location>
        <begin position="610"/>
        <end position="623"/>
    </location>
</feature>
<dbReference type="KEGG" id="gmw:113511027"/>
<reference evidence="4" key="1">
    <citation type="submission" date="2025-08" db="UniProtKB">
        <authorList>
            <consortium name="RefSeq"/>
        </authorList>
    </citation>
    <scope>IDENTIFICATION</scope>
    <source>
        <tissue evidence="4">Whole larvae</tissue>
    </source>
</reference>
<protein>
    <submittedName>
        <fullName evidence="4">Nucleolar protein 4 isoform X1</fullName>
    </submittedName>
</protein>
<feature type="region of interest" description="Disordered" evidence="1">
    <location>
        <begin position="958"/>
        <end position="980"/>
    </location>
</feature>
<feature type="compositionally biased region" description="Basic and acidic residues" evidence="1">
    <location>
        <begin position="350"/>
        <end position="378"/>
    </location>
</feature>
<feature type="region of interest" description="Disordered" evidence="1">
    <location>
        <begin position="430"/>
        <end position="451"/>
    </location>
</feature>
<dbReference type="GeneID" id="113511027"/>
<feature type="region of interest" description="Disordered" evidence="1">
    <location>
        <begin position="243"/>
        <end position="263"/>
    </location>
</feature>
<accession>A0A6J1WAZ4</accession>
<feature type="region of interest" description="Disordered" evidence="1">
    <location>
        <begin position="579"/>
        <end position="645"/>
    </location>
</feature>